<organism evidence="1 2">
    <name type="scientific">Salmonella enterica subsp. enterica serovar Bovismorbificans</name>
    <dbReference type="NCBI Taxonomy" id="58097"/>
    <lineage>
        <taxon>Bacteria</taxon>
        <taxon>Pseudomonadati</taxon>
        <taxon>Pseudomonadota</taxon>
        <taxon>Gammaproteobacteria</taxon>
        <taxon>Enterobacterales</taxon>
        <taxon>Enterobacteriaceae</taxon>
        <taxon>Salmonella</taxon>
    </lineage>
</organism>
<dbReference type="AlphaFoldDB" id="A0A655EQ29"/>
<name>A0A655EQ29_SALET</name>
<protein>
    <submittedName>
        <fullName evidence="1">Uncharacterized protein</fullName>
    </submittedName>
</protein>
<dbReference type="EMBL" id="CQPA01000085">
    <property type="protein sequence ID" value="CNV29192.1"/>
    <property type="molecule type" value="Genomic_DNA"/>
</dbReference>
<sequence>MVTPGCAGTLAATGLPVNAIPAPPFTPIFSSATEPNFCCNTMPPPSFCHSWVKAFATRSPSALRGINSSGDCLPWS</sequence>
<dbReference type="Proteomes" id="UP000041314">
    <property type="component" value="Unassembled WGS sequence"/>
</dbReference>
<reference evidence="1 2" key="1">
    <citation type="submission" date="2015-03" db="EMBL/GenBank/DDBJ databases">
        <authorList>
            <consortium name="Pathogen Informatics"/>
        </authorList>
    </citation>
    <scope>NUCLEOTIDE SEQUENCE [LARGE SCALE GENOMIC DNA]</scope>
    <source>
        <strain evidence="1 2">A1104</strain>
    </source>
</reference>
<evidence type="ECO:0000313" key="1">
    <source>
        <dbReference type="EMBL" id="CNV29192.1"/>
    </source>
</evidence>
<accession>A0A655EQ29</accession>
<evidence type="ECO:0000313" key="2">
    <source>
        <dbReference type="Proteomes" id="UP000041314"/>
    </source>
</evidence>
<gene>
    <name evidence="1" type="ORF">ERS008198_04934</name>
</gene>
<proteinExistence type="predicted"/>